<dbReference type="Pfam" id="PF02297">
    <property type="entry name" value="COX6B"/>
    <property type="match status" value="1"/>
</dbReference>
<accession>A0AAD9IWM8</accession>
<evidence type="ECO:0000256" key="1">
    <source>
        <dbReference type="ARBA" id="ARBA00004173"/>
    </source>
</evidence>
<dbReference type="InterPro" id="IPR048280">
    <property type="entry name" value="COX6B-like"/>
</dbReference>
<evidence type="ECO:0000313" key="5">
    <source>
        <dbReference type="Proteomes" id="UP001209878"/>
    </source>
</evidence>
<proteinExistence type="predicted"/>
<name>A0AAD9IWM8_RIDPI</name>
<evidence type="ECO:0000256" key="3">
    <source>
        <dbReference type="ARBA" id="ARBA00023157"/>
    </source>
</evidence>
<sequence>MAVCRNCWQNYVDYHRCHKIKGESYEPCEYFKRVYRSMCPNEWIGKWDEQIESGTFAGKI</sequence>
<dbReference type="EMBL" id="JAODUO010005141">
    <property type="protein sequence ID" value="KAK2141703.1"/>
    <property type="molecule type" value="Genomic_DNA"/>
</dbReference>
<dbReference type="AlphaFoldDB" id="A0AAD9IWM8"/>
<keyword evidence="2" id="KW-0496">Mitochondrion</keyword>
<keyword evidence="5" id="KW-1185">Reference proteome</keyword>
<protein>
    <recommendedName>
        <fullName evidence="6">Cytochrome c oxidase subunit VIb</fullName>
    </recommendedName>
</protein>
<gene>
    <name evidence="4" type="ORF">NP493_5141g00002</name>
</gene>
<dbReference type="GO" id="GO:0005739">
    <property type="term" value="C:mitochondrion"/>
    <property type="evidence" value="ECO:0007669"/>
    <property type="project" value="UniProtKB-SubCell"/>
</dbReference>
<dbReference type="SUPFAM" id="SSF47694">
    <property type="entry name" value="Cytochrome c oxidase subunit h"/>
    <property type="match status" value="1"/>
</dbReference>
<dbReference type="PROSITE" id="PS51808">
    <property type="entry name" value="CHCH"/>
    <property type="match status" value="1"/>
</dbReference>
<organism evidence="4 5">
    <name type="scientific">Ridgeia piscesae</name>
    <name type="common">Tubeworm</name>
    <dbReference type="NCBI Taxonomy" id="27915"/>
    <lineage>
        <taxon>Eukaryota</taxon>
        <taxon>Metazoa</taxon>
        <taxon>Spiralia</taxon>
        <taxon>Lophotrochozoa</taxon>
        <taxon>Annelida</taxon>
        <taxon>Polychaeta</taxon>
        <taxon>Sedentaria</taxon>
        <taxon>Canalipalpata</taxon>
        <taxon>Sabellida</taxon>
        <taxon>Siboglinidae</taxon>
        <taxon>Ridgeia</taxon>
    </lineage>
</organism>
<dbReference type="InterPro" id="IPR003213">
    <property type="entry name" value="Cyt_c_oxidase_su6B"/>
</dbReference>
<comment type="subcellular location">
    <subcellularLocation>
        <location evidence="1">Mitochondrion</location>
    </subcellularLocation>
</comment>
<reference evidence="4" key="1">
    <citation type="journal article" date="2023" name="Mol. Biol. Evol.">
        <title>Third-Generation Sequencing Reveals the Adaptive Role of the Epigenome in Three Deep-Sea Polychaetes.</title>
        <authorList>
            <person name="Perez M."/>
            <person name="Aroh O."/>
            <person name="Sun Y."/>
            <person name="Lan Y."/>
            <person name="Juniper S.K."/>
            <person name="Young C.R."/>
            <person name="Angers B."/>
            <person name="Qian P.Y."/>
        </authorList>
    </citation>
    <scope>NUCLEOTIDE SEQUENCE</scope>
    <source>
        <strain evidence="4">R07B-5</strain>
    </source>
</reference>
<dbReference type="PANTHER" id="PTHR11387">
    <property type="entry name" value="CYTOCHROME C OXIDASE SUBUNIT 6B"/>
    <property type="match status" value="1"/>
</dbReference>
<evidence type="ECO:0000313" key="4">
    <source>
        <dbReference type="EMBL" id="KAK2141703.1"/>
    </source>
</evidence>
<dbReference type="GO" id="GO:0045277">
    <property type="term" value="C:respiratory chain complex IV"/>
    <property type="evidence" value="ECO:0007669"/>
    <property type="project" value="InterPro"/>
</dbReference>
<evidence type="ECO:0000256" key="2">
    <source>
        <dbReference type="ARBA" id="ARBA00023128"/>
    </source>
</evidence>
<evidence type="ECO:0008006" key="6">
    <source>
        <dbReference type="Google" id="ProtNLM"/>
    </source>
</evidence>
<dbReference type="Gene3D" id="1.10.10.140">
    <property type="entry name" value="Cytochrome c oxidase, subunit VIb"/>
    <property type="match status" value="1"/>
</dbReference>
<dbReference type="CDD" id="cd00926">
    <property type="entry name" value="Cyt_c_Oxidase_VIb"/>
    <property type="match status" value="1"/>
</dbReference>
<dbReference type="Proteomes" id="UP001209878">
    <property type="component" value="Unassembled WGS sequence"/>
</dbReference>
<dbReference type="InterPro" id="IPR036549">
    <property type="entry name" value="CX6/COA6-like_sf"/>
</dbReference>
<keyword evidence="3" id="KW-1015">Disulfide bond</keyword>
<comment type="caution">
    <text evidence="4">The sequence shown here is derived from an EMBL/GenBank/DDBJ whole genome shotgun (WGS) entry which is preliminary data.</text>
</comment>